<evidence type="ECO:0000313" key="4">
    <source>
        <dbReference type="EMBL" id="RPF58041.1"/>
    </source>
</evidence>
<reference evidence="4 5" key="1">
    <citation type="submission" date="2018-11" db="EMBL/GenBank/DDBJ databases">
        <title>Genomic Encyclopedia of Type Strains, Phase IV (KMG-IV): sequencing the most valuable type-strain genomes for metagenomic binning, comparative biology and taxonomic classification.</title>
        <authorList>
            <person name="Goeker M."/>
        </authorList>
    </citation>
    <scope>NUCLEOTIDE SEQUENCE [LARGE SCALE GENOMIC DNA]</scope>
    <source>
        <strain evidence="4 5">DSM 29158</strain>
    </source>
</reference>
<dbReference type="Proteomes" id="UP000277108">
    <property type="component" value="Unassembled WGS sequence"/>
</dbReference>
<comment type="caution">
    <text evidence="4">The sequence shown here is derived from an EMBL/GenBank/DDBJ whole genome shotgun (WGS) entry which is preliminary data.</text>
</comment>
<evidence type="ECO:0000256" key="3">
    <source>
        <dbReference type="ARBA" id="ARBA00023002"/>
    </source>
</evidence>
<sequence length="352" mass="39686">MNMNYDVLIIGAGPCGLSTAIECQNKGLSYIVIEKGNVVEAIYHYPTHQTFFSSADKLGIGNIPFIVEEHKPKRNQALVYYRQVVKEYNLNIKPYTEVTTINKLNNDLKHEQYYFEIKTKSMENKDTEMTFTASKVVVATGYYLHHNELDVPGSQLQKVKHYFKEAHPYFNRDVLVIGGKNSSVDAAIELEKAGANVTVVYRGSDYSKSIKPWVLPGFESLVRNNKVKMYFNTEVLGILKDKVVLNQNGLNIEVPNDTVFAMIGYHPNYKLITDVGVEIKSDGKFKQPIFDENTMETNVKGLYLAGVIAAGDDANKIFIENGKFHGGLIADDIVKHISHVNDVDDENQFDNE</sequence>
<name>A0A3N5CJU0_9BACL</name>
<evidence type="ECO:0000256" key="1">
    <source>
        <dbReference type="ARBA" id="ARBA00001974"/>
    </source>
</evidence>
<gene>
    <name evidence="4" type="ORF">EDD62_0679</name>
</gene>
<dbReference type="Pfam" id="PF13738">
    <property type="entry name" value="Pyr_redox_3"/>
    <property type="match status" value="1"/>
</dbReference>
<keyword evidence="5" id="KW-1185">Reference proteome</keyword>
<comment type="cofactor">
    <cofactor evidence="1">
        <name>FAD</name>
        <dbReference type="ChEBI" id="CHEBI:57692"/>
    </cofactor>
</comment>
<evidence type="ECO:0000256" key="2">
    <source>
        <dbReference type="ARBA" id="ARBA00022630"/>
    </source>
</evidence>
<keyword evidence="2" id="KW-0285">Flavoprotein</keyword>
<dbReference type="InterPro" id="IPR050097">
    <property type="entry name" value="Ferredoxin-NADP_redctase_2"/>
</dbReference>
<dbReference type="InterPro" id="IPR023856">
    <property type="entry name" value="Bdr"/>
</dbReference>
<dbReference type="NCBIfam" id="TIGR04018">
    <property type="entry name" value="Bthiol_YpdA"/>
    <property type="match status" value="1"/>
</dbReference>
<accession>A0A3N5CJU0</accession>
<dbReference type="GO" id="GO:0016491">
    <property type="term" value="F:oxidoreductase activity"/>
    <property type="evidence" value="ECO:0007669"/>
    <property type="project" value="UniProtKB-KW"/>
</dbReference>
<dbReference type="EMBL" id="RKRK01000002">
    <property type="protein sequence ID" value="RPF58041.1"/>
    <property type="molecule type" value="Genomic_DNA"/>
</dbReference>
<dbReference type="SUPFAM" id="SSF51905">
    <property type="entry name" value="FAD/NAD(P)-binding domain"/>
    <property type="match status" value="1"/>
</dbReference>
<dbReference type="PRINTS" id="PR00368">
    <property type="entry name" value="FADPNR"/>
</dbReference>
<dbReference type="PANTHER" id="PTHR48105">
    <property type="entry name" value="THIOREDOXIN REDUCTASE 1-RELATED-RELATED"/>
    <property type="match status" value="1"/>
</dbReference>
<proteinExistence type="predicted"/>
<dbReference type="AlphaFoldDB" id="A0A3N5CJU0"/>
<keyword evidence="3" id="KW-0560">Oxidoreductase</keyword>
<dbReference type="Gene3D" id="3.50.50.60">
    <property type="entry name" value="FAD/NAD(P)-binding domain"/>
    <property type="match status" value="2"/>
</dbReference>
<dbReference type="InterPro" id="IPR036188">
    <property type="entry name" value="FAD/NAD-bd_sf"/>
</dbReference>
<protein>
    <submittedName>
        <fullName evidence="4">Putative YpdA family bacillithiol system oxidoreductase</fullName>
    </submittedName>
</protein>
<dbReference type="PRINTS" id="PR00469">
    <property type="entry name" value="PNDRDTASEII"/>
</dbReference>
<organism evidence="4 5">
    <name type="scientific">Abyssicoccus albus</name>
    <dbReference type="NCBI Taxonomy" id="1817405"/>
    <lineage>
        <taxon>Bacteria</taxon>
        <taxon>Bacillati</taxon>
        <taxon>Bacillota</taxon>
        <taxon>Bacilli</taxon>
        <taxon>Bacillales</taxon>
        <taxon>Abyssicoccaceae</taxon>
    </lineage>
</organism>
<evidence type="ECO:0000313" key="5">
    <source>
        <dbReference type="Proteomes" id="UP000277108"/>
    </source>
</evidence>